<evidence type="ECO:0000313" key="3">
    <source>
        <dbReference type="Proteomes" id="UP000807306"/>
    </source>
</evidence>
<dbReference type="EMBL" id="MU157831">
    <property type="protein sequence ID" value="KAF9532679.1"/>
    <property type="molecule type" value="Genomic_DNA"/>
</dbReference>
<dbReference type="AlphaFoldDB" id="A0A9P6EPE0"/>
<name>A0A9P6EPE0_9AGAR</name>
<dbReference type="Proteomes" id="UP000807306">
    <property type="component" value="Unassembled WGS sequence"/>
</dbReference>
<protein>
    <submittedName>
        <fullName evidence="2">Uncharacterized protein</fullName>
    </submittedName>
</protein>
<proteinExistence type="predicted"/>
<gene>
    <name evidence="2" type="ORF">CPB83DRAFT_847186</name>
</gene>
<evidence type="ECO:0000256" key="1">
    <source>
        <dbReference type="SAM" id="MobiDB-lite"/>
    </source>
</evidence>
<evidence type="ECO:0000313" key="2">
    <source>
        <dbReference type="EMBL" id="KAF9532679.1"/>
    </source>
</evidence>
<reference evidence="2" key="1">
    <citation type="submission" date="2020-11" db="EMBL/GenBank/DDBJ databases">
        <authorList>
            <consortium name="DOE Joint Genome Institute"/>
            <person name="Ahrendt S."/>
            <person name="Riley R."/>
            <person name="Andreopoulos W."/>
            <person name="Labutti K."/>
            <person name="Pangilinan J."/>
            <person name="Ruiz-Duenas F.J."/>
            <person name="Barrasa J.M."/>
            <person name="Sanchez-Garcia M."/>
            <person name="Camarero S."/>
            <person name="Miyauchi S."/>
            <person name="Serrano A."/>
            <person name="Linde D."/>
            <person name="Babiker R."/>
            <person name="Drula E."/>
            <person name="Ayuso-Fernandez I."/>
            <person name="Pacheco R."/>
            <person name="Padilla G."/>
            <person name="Ferreira P."/>
            <person name="Barriuso J."/>
            <person name="Kellner H."/>
            <person name="Castanera R."/>
            <person name="Alfaro M."/>
            <person name="Ramirez L."/>
            <person name="Pisabarro A.G."/>
            <person name="Kuo A."/>
            <person name="Tritt A."/>
            <person name="Lipzen A."/>
            <person name="He G."/>
            <person name="Yan M."/>
            <person name="Ng V."/>
            <person name="Cullen D."/>
            <person name="Martin F."/>
            <person name="Rosso M.-N."/>
            <person name="Henrissat B."/>
            <person name="Hibbett D."/>
            <person name="Martinez A.T."/>
            <person name="Grigoriev I.V."/>
        </authorList>
    </citation>
    <scope>NUCLEOTIDE SEQUENCE</scope>
    <source>
        <strain evidence="2">CBS 506.95</strain>
    </source>
</reference>
<dbReference type="OrthoDB" id="3205748at2759"/>
<keyword evidence="3" id="KW-1185">Reference proteome</keyword>
<accession>A0A9P6EPE0</accession>
<comment type="caution">
    <text evidence="2">The sequence shown here is derived from an EMBL/GenBank/DDBJ whole genome shotgun (WGS) entry which is preliminary data.</text>
</comment>
<feature type="compositionally biased region" description="Low complexity" evidence="1">
    <location>
        <begin position="302"/>
        <end position="312"/>
    </location>
</feature>
<feature type="region of interest" description="Disordered" evidence="1">
    <location>
        <begin position="17"/>
        <end position="78"/>
    </location>
</feature>
<feature type="compositionally biased region" description="Basic and acidic residues" evidence="1">
    <location>
        <begin position="64"/>
        <end position="77"/>
    </location>
</feature>
<feature type="region of interest" description="Disordered" evidence="1">
    <location>
        <begin position="302"/>
        <end position="337"/>
    </location>
</feature>
<organism evidence="2 3">
    <name type="scientific">Crepidotus variabilis</name>
    <dbReference type="NCBI Taxonomy" id="179855"/>
    <lineage>
        <taxon>Eukaryota</taxon>
        <taxon>Fungi</taxon>
        <taxon>Dikarya</taxon>
        <taxon>Basidiomycota</taxon>
        <taxon>Agaricomycotina</taxon>
        <taxon>Agaricomycetes</taxon>
        <taxon>Agaricomycetidae</taxon>
        <taxon>Agaricales</taxon>
        <taxon>Agaricineae</taxon>
        <taxon>Crepidotaceae</taxon>
        <taxon>Crepidotus</taxon>
    </lineage>
</organism>
<sequence>MSLPLAARFRAIITGPLNTATPSIPDLQDDNEVYRGPKVHSGATKRKRDTNVSNPSSTRKVARRPSDDEGGTGRERTISFPDRNQLMQAMKDRFQEGPHVDFHGNYEVVDDASGHKARIQSVANEIWKATGYRFTVKDHPQFTNGHKTRFWCSQDEAHRSKSSRAARKAQGELYKPRQTSAGEVLAKNRFPCQSRLLVSSRDSTTLGRCVITVRMHHHVAHEPYLDLNLPPEIAQGGWGSGWFTRASTGAPSIPHDPNSPSMSAMDHLHTIEQPPPQEHTPPQQDSFDEIHHDIQELPQDLPTQPMIMSSPSIPEPSPPISLSQSAPPHAPTIDHNAPPDVYGRRMQAHIRNLREFCDGLEYQLQFNDYRMLHVLEREGGPFLELVADCLSKEGRLVPTEQSMDIPAPEMQPNTQQMMHNHNVAPDGVSIMQDMQMQAYDGNPGINPSALGC</sequence>